<proteinExistence type="predicted"/>
<name>F4Y2K3_9CYAN</name>
<protein>
    <submittedName>
        <fullName evidence="2">Uncharacterized protein</fullName>
    </submittedName>
</protein>
<keyword evidence="1" id="KW-0175">Coiled coil</keyword>
<keyword evidence="3" id="KW-1185">Reference proteome</keyword>
<gene>
    <name evidence="2" type="ORF">LYNGBM3L_70570</name>
</gene>
<dbReference type="AlphaFoldDB" id="F4Y2K3"/>
<feature type="coiled-coil region" evidence="1">
    <location>
        <begin position="19"/>
        <end position="46"/>
    </location>
</feature>
<dbReference type="EMBL" id="GL890971">
    <property type="protein sequence ID" value="EGJ28847.1"/>
    <property type="molecule type" value="Genomic_DNA"/>
</dbReference>
<evidence type="ECO:0000313" key="2">
    <source>
        <dbReference type="EMBL" id="EGJ28847.1"/>
    </source>
</evidence>
<dbReference type="Proteomes" id="UP000003959">
    <property type="component" value="Unassembled WGS sequence"/>
</dbReference>
<dbReference type="OrthoDB" id="472575at2"/>
<organism evidence="2 3">
    <name type="scientific">Moorena producens 3L</name>
    <dbReference type="NCBI Taxonomy" id="489825"/>
    <lineage>
        <taxon>Bacteria</taxon>
        <taxon>Bacillati</taxon>
        <taxon>Cyanobacteriota</taxon>
        <taxon>Cyanophyceae</taxon>
        <taxon>Coleofasciculales</taxon>
        <taxon>Coleofasciculaceae</taxon>
        <taxon>Moorena</taxon>
    </lineage>
</organism>
<evidence type="ECO:0000256" key="1">
    <source>
        <dbReference type="SAM" id="Coils"/>
    </source>
</evidence>
<reference evidence="3" key="1">
    <citation type="journal article" date="2011" name="Proc. Natl. Acad. Sci. U.S.A.">
        <title>Genomic insights into the physiology and ecology of the marine filamentous cyanobacterium Lyngbya majuscula.</title>
        <authorList>
            <person name="Jones A.C."/>
            <person name="Monroe E.A."/>
            <person name="Podell S."/>
            <person name="Hess W.R."/>
            <person name="Klages S."/>
            <person name="Esquenazi E."/>
            <person name="Niessen S."/>
            <person name="Hoover H."/>
            <person name="Rothmann M."/>
            <person name="Lasken R.S."/>
            <person name="Yates J.R.III."/>
            <person name="Reinhardt R."/>
            <person name="Kube M."/>
            <person name="Burkart M.D."/>
            <person name="Allen E.E."/>
            <person name="Dorrestein P.C."/>
            <person name="Gerwick W.H."/>
            <person name="Gerwick L."/>
        </authorList>
    </citation>
    <scope>NUCLEOTIDE SEQUENCE [LARGE SCALE GENOMIC DNA]</scope>
    <source>
        <strain evidence="3">3L</strain>
    </source>
</reference>
<dbReference type="RefSeq" id="WP_008190673.1">
    <property type="nucleotide sequence ID" value="NZ_GL890971.1"/>
</dbReference>
<dbReference type="HOGENOM" id="CLU_3101006_0_0_3"/>
<evidence type="ECO:0000313" key="3">
    <source>
        <dbReference type="Proteomes" id="UP000003959"/>
    </source>
</evidence>
<sequence>MRCTPIRLAWGHKAGGRNYIKYKAAREMLERMIEELNEQGFNAENNLGFDS</sequence>
<accession>F4Y2K3</accession>